<feature type="compositionally biased region" description="Low complexity" evidence="3">
    <location>
        <begin position="67"/>
        <end position="77"/>
    </location>
</feature>
<evidence type="ECO:0000256" key="4">
    <source>
        <dbReference type="SAM" id="SignalP"/>
    </source>
</evidence>
<feature type="region of interest" description="Disordered" evidence="3">
    <location>
        <begin position="594"/>
        <end position="613"/>
    </location>
</feature>
<dbReference type="GO" id="GO:0034198">
    <property type="term" value="P:cellular response to amino acid starvation"/>
    <property type="evidence" value="ECO:0007669"/>
    <property type="project" value="TreeGrafter"/>
</dbReference>
<comment type="function">
    <text evidence="2">Mediates inactivation of the TORC1 complex in response to amino acid starvation. Required for meiotic nuclear division.</text>
</comment>
<evidence type="ECO:0000256" key="2">
    <source>
        <dbReference type="RuleBase" id="RU368069"/>
    </source>
</evidence>
<sequence>MSSLLAILLVVNSTRGHHYLYSYPPDPRRFSTARKTNNNEKSTSFTVGSAFSVSKQAEVLIKDSRRSSSASKSNNSTKNDDISTHETNTSDKDIFAGRDRIFNIDVSFLADALAPKLPLCDRKFQLSMDDLTFVGHPVSLTSPQHPNETEDLNDSTELNASVPATPPSHTYSPLPTVPHTPASGYNTKRSSPNDAADDGLDLRGNDESDGQQKDTSDSSDDSSDDNLQHDDSDTSISETFPGSTSIHMTLFHVVFVLSPPDLELNAQVDTLYKNVILRYSSALRYEQLRCGYVQEEIEKVLGLKEEAFNKGIPYDETMREILRESSLARDIKQIYTAISSNTAAHVIINDFIDLSLQIPTIGNVHESGFDRKNLSAPYYPHTGASIAMGNTRDNYTGSSLMDIYSVAGYEYDSYPVLCPYHTLLLLEDPEEVLKNMPLDASPTLVQLVQILTPTQSLQELHLLLDCSLAQIYRLAAHLIYWRKAKLIHTISTRNIYVVSPHAKLDDMASLEADFRSHIPNLSLPVLLSKLQHAQQYHLVYHVKELKNQYLEAITYLIRKDLVVQLHMYLVLLVPIEKKTGIETPQSQYDTQLLEQPEPSAPLSSSPNNMVNNPTMDPEWNRLKRLSYERAPKEVAELFERLRPYMNGQHHIEEIIYREGISRRQLGLVLKYYRDKIVTVYHY</sequence>
<name>A0A367KRP0_RHIST</name>
<evidence type="ECO:0000256" key="1">
    <source>
        <dbReference type="ARBA" id="ARBA00010546"/>
    </source>
</evidence>
<feature type="domain" description="GATOR1 complex protein NPRL3 C-terminal HTH" evidence="5">
    <location>
        <begin position="619"/>
        <end position="677"/>
    </location>
</feature>
<keyword evidence="2" id="KW-0469">Meiosis</keyword>
<dbReference type="PANTHER" id="PTHR13153">
    <property type="entry name" value="CGTHBA PROTEIN -14 GENE PROTEIN"/>
    <property type="match status" value="1"/>
</dbReference>
<accession>A0A367KRP0</accession>
<feature type="compositionally biased region" description="Basic and acidic residues" evidence="3">
    <location>
        <begin position="200"/>
        <end position="216"/>
    </location>
</feature>
<feature type="compositionally biased region" description="Polar residues" evidence="3">
    <location>
        <begin position="601"/>
        <end position="613"/>
    </location>
</feature>
<reference evidence="6 7" key="1">
    <citation type="journal article" date="2018" name="G3 (Bethesda)">
        <title>Phylogenetic and Phylogenomic Definition of Rhizopus Species.</title>
        <authorList>
            <person name="Gryganskyi A.P."/>
            <person name="Golan J."/>
            <person name="Dolatabadi S."/>
            <person name="Mondo S."/>
            <person name="Robb S."/>
            <person name="Idnurm A."/>
            <person name="Muszewska A."/>
            <person name="Steczkiewicz K."/>
            <person name="Masonjones S."/>
            <person name="Liao H.L."/>
            <person name="Gajdeczka M.T."/>
            <person name="Anike F."/>
            <person name="Vuek A."/>
            <person name="Anishchenko I.M."/>
            <person name="Voigt K."/>
            <person name="de Hoog G.S."/>
            <person name="Smith M.E."/>
            <person name="Heitman J."/>
            <person name="Vilgalys R."/>
            <person name="Stajich J.E."/>
        </authorList>
    </citation>
    <scope>NUCLEOTIDE SEQUENCE [LARGE SCALE GENOMIC DNA]</scope>
    <source>
        <strain evidence="6 7">LSU 92-RS-03</strain>
    </source>
</reference>
<dbReference type="OrthoDB" id="18648at2759"/>
<comment type="similarity">
    <text evidence="1 2">Belongs to the NPR3 family.</text>
</comment>
<keyword evidence="7" id="KW-1185">Reference proteome</keyword>
<feature type="signal peptide" evidence="4">
    <location>
        <begin position="1"/>
        <end position="16"/>
    </location>
</feature>
<dbReference type="STRING" id="4846.A0A367KRP0"/>
<dbReference type="GO" id="GO:0051321">
    <property type="term" value="P:meiotic cell cycle"/>
    <property type="evidence" value="ECO:0007669"/>
    <property type="project" value="UniProtKB-UniRule"/>
</dbReference>
<feature type="region of interest" description="Disordered" evidence="3">
    <location>
        <begin position="62"/>
        <end position="90"/>
    </location>
</feature>
<dbReference type="EMBL" id="PJQM01000561">
    <property type="protein sequence ID" value="RCI04841.1"/>
    <property type="molecule type" value="Genomic_DNA"/>
</dbReference>
<feature type="compositionally biased region" description="Basic and acidic residues" evidence="3">
    <location>
        <begin position="78"/>
        <end position="90"/>
    </location>
</feature>
<comment type="subcellular location">
    <subcellularLocation>
        <location evidence="2">Vacuole membrane</location>
        <topology evidence="2">Peripheral membrane protein</topology>
    </subcellularLocation>
</comment>
<dbReference type="PANTHER" id="PTHR13153:SF5">
    <property type="entry name" value="GATOR COMPLEX PROTEIN NPRL3"/>
    <property type="match status" value="1"/>
</dbReference>
<dbReference type="GO" id="GO:0010508">
    <property type="term" value="P:positive regulation of autophagy"/>
    <property type="evidence" value="ECO:0007669"/>
    <property type="project" value="TreeGrafter"/>
</dbReference>
<dbReference type="AlphaFoldDB" id="A0A367KRP0"/>
<keyword evidence="2 4" id="KW-0732">Signal</keyword>
<evidence type="ECO:0000259" key="5">
    <source>
        <dbReference type="Pfam" id="PF24064"/>
    </source>
</evidence>
<dbReference type="Pfam" id="PF03666">
    <property type="entry name" value="NPR3"/>
    <property type="match status" value="1"/>
</dbReference>
<dbReference type="InterPro" id="IPR005365">
    <property type="entry name" value="Npr3"/>
</dbReference>
<evidence type="ECO:0000256" key="3">
    <source>
        <dbReference type="SAM" id="MobiDB-lite"/>
    </source>
</evidence>
<dbReference type="GO" id="GO:0038202">
    <property type="term" value="P:TORC1 signaling"/>
    <property type="evidence" value="ECO:0007669"/>
    <property type="project" value="TreeGrafter"/>
</dbReference>
<evidence type="ECO:0000313" key="7">
    <source>
        <dbReference type="Proteomes" id="UP000253551"/>
    </source>
</evidence>
<dbReference type="GO" id="GO:1990130">
    <property type="term" value="C:GATOR1 complex"/>
    <property type="evidence" value="ECO:0007669"/>
    <property type="project" value="TreeGrafter"/>
</dbReference>
<organism evidence="6 7">
    <name type="scientific">Rhizopus stolonifer</name>
    <name type="common">Rhizopus nigricans</name>
    <dbReference type="NCBI Taxonomy" id="4846"/>
    <lineage>
        <taxon>Eukaryota</taxon>
        <taxon>Fungi</taxon>
        <taxon>Fungi incertae sedis</taxon>
        <taxon>Mucoromycota</taxon>
        <taxon>Mucoromycotina</taxon>
        <taxon>Mucoromycetes</taxon>
        <taxon>Mucorales</taxon>
        <taxon>Mucorineae</taxon>
        <taxon>Rhizopodaceae</taxon>
        <taxon>Rhizopus</taxon>
    </lineage>
</organism>
<feature type="chain" id="PRO_5017000118" description="Nitrogen permease regulator 3" evidence="4">
    <location>
        <begin position="17"/>
        <end position="682"/>
    </location>
</feature>
<dbReference type="GO" id="GO:0005774">
    <property type="term" value="C:vacuolar membrane"/>
    <property type="evidence" value="ECO:0007669"/>
    <property type="project" value="UniProtKB-SubCell"/>
</dbReference>
<dbReference type="Pfam" id="PF24064">
    <property type="entry name" value="HTH_NPRL3"/>
    <property type="match status" value="1"/>
</dbReference>
<evidence type="ECO:0000313" key="6">
    <source>
        <dbReference type="EMBL" id="RCI04841.1"/>
    </source>
</evidence>
<comment type="caution">
    <text evidence="6">The sequence shown here is derived from an EMBL/GenBank/DDBJ whole genome shotgun (WGS) entry which is preliminary data.</text>
</comment>
<dbReference type="Proteomes" id="UP000253551">
    <property type="component" value="Unassembled WGS sequence"/>
</dbReference>
<dbReference type="GO" id="GO:1904262">
    <property type="term" value="P:negative regulation of TORC1 signaling"/>
    <property type="evidence" value="ECO:0007669"/>
    <property type="project" value="TreeGrafter"/>
</dbReference>
<feature type="compositionally biased region" description="Polar residues" evidence="3">
    <location>
        <begin position="183"/>
        <end position="193"/>
    </location>
</feature>
<gene>
    <name evidence="6" type="primary">NPR3_2</name>
    <name evidence="6" type="ORF">CU098_011770</name>
</gene>
<proteinExistence type="inferred from homology"/>
<dbReference type="InterPro" id="IPR056603">
    <property type="entry name" value="HTH_NPRL3"/>
</dbReference>
<protein>
    <recommendedName>
        <fullName evidence="2">Nitrogen permease regulator 3</fullName>
    </recommendedName>
    <alternativeName>
        <fullName evidence="2">Required for meiotic nuclear division protein 11</fullName>
    </alternativeName>
</protein>
<feature type="region of interest" description="Disordered" evidence="3">
    <location>
        <begin position="139"/>
        <end position="240"/>
    </location>
</feature>